<accession>A0A7U7GA14</accession>
<dbReference type="OrthoDB" id="9838655at2"/>
<evidence type="ECO:0000313" key="2">
    <source>
        <dbReference type="Proteomes" id="UP000019184"/>
    </source>
</evidence>
<organism evidence="1 2">
    <name type="scientific">Candidatus Contendobacter odensis Run_B_J11</name>
    <dbReference type="NCBI Taxonomy" id="1400861"/>
    <lineage>
        <taxon>Bacteria</taxon>
        <taxon>Pseudomonadati</taxon>
        <taxon>Pseudomonadota</taxon>
        <taxon>Gammaproteobacteria</taxon>
        <taxon>Candidatus Competibacteraceae</taxon>
        <taxon>Candidatus Contendibacter</taxon>
    </lineage>
</organism>
<comment type="caution">
    <text evidence="1">The sequence shown here is derived from an EMBL/GenBank/DDBJ whole genome shotgun (WGS) entry which is preliminary data.</text>
</comment>
<dbReference type="EMBL" id="CBTK010000092">
    <property type="protein sequence ID" value="CDH44673.1"/>
    <property type="molecule type" value="Genomic_DNA"/>
</dbReference>
<protein>
    <submittedName>
        <fullName evidence="1">Uncharacterized protein</fullName>
    </submittedName>
</protein>
<dbReference type="RefSeq" id="WP_034431859.1">
    <property type="nucleotide sequence ID" value="NZ_CBTK010000092.1"/>
</dbReference>
<proteinExistence type="predicted"/>
<dbReference type="Proteomes" id="UP000019184">
    <property type="component" value="Unassembled WGS sequence"/>
</dbReference>
<dbReference type="AlphaFoldDB" id="A0A7U7GA14"/>
<keyword evidence="2" id="KW-1185">Reference proteome</keyword>
<evidence type="ECO:0000313" key="1">
    <source>
        <dbReference type="EMBL" id="CDH44673.1"/>
    </source>
</evidence>
<reference evidence="1 2" key="1">
    <citation type="journal article" date="2014" name="ISME J.">
        <title>Candidatus Competibacter-lineage genomes retrieved from metagenomes reveal functional metabolic diversity.</title>
        <authorList>
            <person name="McIlroy S.J."/>
            <person name="Albertsen M."/>
            <person name="Andresen E.K."/>
            <person name="Saunders A.M."/>
            <person name="Kristiansen R."/>
            <person name="Stokholm-Bjerregaard M."/>
            <person name="Nielsen K.L."/>
            <person name="Nielsen P.H."/>
        </authorList>
    </citation>
    <scope>NUCLEOTIDE SEQUENCE [LARGE SCALE GENOMIC DNA]</scope>
    <source>
        <strain evidence="1 2">Run_B_J11</strain>
    </source>
</reference>
<gene>
    <name evidence="1" type="ORF">BN874_1810003</name>
</gene>
<name>A0A7U7GA14_9GAMM</name>
<sequence length="279" mass="30075">MQFTGFTLELETPLHIGAGRGGMLLRGHGFVPGHVVSYALAAALGKAGGGRSADFARALDLVLRETRCGPLFIRDAEENRVLSPRRDRERIETHYLTARNHVTLDPQTCSAVETALFEVESIAARTLHGPQRGQPVQLAGGLWHTVPRLAGKPIQDWFRSGLLLGGELKTGLGRVRLAKPGWMPDAPHYAQQAAWPVNQQGLRRSTGDLLPGPSLDGGTDAPLQPWLGRLFDANLGFGRRFPGAALARLDARCLTPGCYFPATGEIGLGCWTRVDGAAH</sequence>